<evidence type="ECO:0000313" key="2">
    <source>
        <dbReference type="EMBL" id="ORX50998.1"/>
    </source>
</evidence>
<protein>
    <submittedName>
        <fullName evidence="2">Uncharacterized protein</fullName>
    </submittedName>
</protein>
<organism evidence="2 3">
    <name type="scientific">Hesseltinella vesiculosa</name>
    <dbReference type="NCBI Taxonomy" id="101127"/>
    <lineage>
        <taxon>Eukaryota</taxon>
        <taxon>Fungi</taxon>
        <taxon>Fungi incertae sedis</taxon>
        <taxon>Mucoromycota</taxon>
        <taxon>Mucoromycotina</taxon>
        <taxon>Mucoromycetes</taxon>
        <taxon>Mucorales</taxon>
        <taxon>Cunninghamellaceae</taxon>
        <taxon>Hesseltinella</taxon>
    </lineage>
</organism>
<dbReference type="OrthoDB" id="2285535at2759"/>
<accession>A0A1X2GD46</accession>
<dbReference type="Proteomes" id="UP000242146">
    <property type="component" value="Unassembled WGS sequence"/>
</dbReference>
<proteinExistence type="predicted"/>
<comment type="caution">
    <text evidence="2">The sequence shown here is derived from an EMBL/GenBank/DDBJ whole genome shotgun (WGS) entry which is preliminary data.</text>
</comment>
<dbReference type="AlphaFoldDB" id="A0A1X2GD46"/>
<keyword evidence="3" id="KW-1185">Reference proteome</keyword>
<evidence type="ECO:0000256" key="1">
    <source>
        <dbReference type="SAM" id="MobiDB-lite"/>
    </source>
</evidence>
<feature type="region of interest" description="Disordered" evidence="1">
    <location>
        <begin position="125"/>
        <end position="153"/>
    </location>
</feature>
<dbReference type="EMBL" id="MCGT01000022">
    <property type="protein sequence ID" value="ORX50998.1"/>
    <property type="molecule type" value="Genomic_DNA"/>
</dbReference>
<name>A0A1X2GD46_9FUNG</name>
<gene>
    <name evidence="2" type="ORF">DM01DRAFT_1347313</name>
</gene>
<sequence length="330" mass="37285">MHYSRLPGSGSRGSNYPHDSICGQLGSETFIDVDILLFCNICGGDGYAAKKSRACNLHLETGLSSFTYDTEQDLLDNMDHLDLDPTDRIILMTQLAANRRSLVFCNSCGREGHATKKSAACEHYQEAGHKKEGRRKRKLETANPDATPRSHMRPTKKQYYDDVLPNREEYTRKLSFDLAVRPDHMLTLQQNVTDASQQLRQLILRVGLFVNHFILTYPQQLVRTVMNGNGLYKVYMLLRGDQNVGGFAGQLPPELLGHLVPSKLHWLQNLVPRLCCSRRPPGSIDANTIKCALDHMATGYNESTNEHFEAKFKSYIRFLALMLCGNVRPL</sequence>
<evidence type="ECO:0000313" key="3">
    <source>
        <dbReference type="Proteomes" id="UP000242146"/>
    </source>
</evidence>
<reference evidence="2 3" key="1">
    <citation type="submission" date="2016-07" db="EMBL/GenBank/DDBJ databases">
        <title>Pervasive Adenine N6-methylation of Active Genes in Fungi.</title>
        <authorList>
            <consortium name="DOE Joint Genome Institute"/>
            <person name="Mondo S.J."/>
            <person name="Dannebaum R.O."/>
            <person name="Kuo R.C."/>
            <person name="Labutti K."/>
            <person name="Haridas S."/>
            <person name="Kuo A."/>
            <person name="Salamov A."/>
            <person name="Ahrendt S.R."/>
            <person name="Lipzen A."/>
            <person name="Sullivan W."/>
            <person name="Andreopoulos W.B."/>
            <person name="Clum A."/>
            <person name="Lindquist E."/>
            <person name="Daum C."/>
            <person name="Ramamoorthy G.K."/>
            <person name="Gryganskyi A."/>
            <person name="Culley D."/>
            <person name="Magnuson J.K."/>
            <person name="James T.Y."/>
            <person name="O'Malley M.A."/>
            <person name="Stajich J.E."/>
            <person name="Spatafora J.W."/>
            <person name="Visel A."/>
            <person name="Grigoriev I.V."/>
        </authorList>
    </citation>
    <scope>NUCLEOTIDE SEQUENCE [LARGE SCALE GENOMIC DNA]</scope>
    <source>
        <strain evidence="2 3">NRRL 3301</strain>
    </source>
</reference>